<dbReference type="InterPro" id="IPR045851">
    <property type="entry name" value="AMP-bd_C_sf"/>
</dbReference>
<accession>A0ABN1DLL7</accession>
<dbReference type="InterPro" id="IPR009081">
    <property type="entry name" value="PP-bd_ACP"/>
</dbReference>
<dbReference type="InterPro" id="IPR036736">
    <property type="entry name" value="ACP-like_sf"/>
</dbReference>
<sequence>MVGELYVAGTGLAHGYLAKPGLTAQRFVADPFGPPGSRMYRTGDLVRWRRDGVLDFAGRADDQVKISGFRIELGEVEAVLARHPGVAQVAAVVREDRPGDRRLVGYAVGDAEPAELRRHVADALPDHMVPAAIVPVDALPLMPNGKLDRNALPAPDLGAAVGDDMPRNPTEEALCGLLAEVLELPGVGVADSFFDLDGHSLLAARLIARVKDALGVRLNVGSLFAAPTVAGLAERIRHGGQRHALDILLPLRTQGSKEPLFCDERRQPGLRDAGGRTGPARVGLLRRRGLGGAAGRRLRHDRPVGDRGRIHAVQRPAPGRGGARGGGDRVGAGGRRGTGFGHLPRGNARVGRFRARRGGSRAANPGSRGGTGGRGRAADRGGGEVEISTTAGETGQPIYG</sequence>
<protein>
    <recommendedName>
        <fullName evidence="4">Carrier domain-containing protein</fullName>
    </recommendedName>
</protein>
<dbReference type="EMBL" id="BAAAGS010000042">
    <property type="protein sequence ID" value="GAA0546771.1"/>
    <property type="molecule type" value="Genomic_DNA"/>
</dbReference>
<dbReference type="SUPFAM" id="SSF47336">
    <property type="entry name" value="ACP-like"/>
    <property type="match status" value="1"/>
</dbReference>
<feature type="compositionally biased region" description="Gly residues" evidence="3">
    <location>
        <begin position="319"/>
        <end position="340"/>
    </location>
</feature>
<dbReference type="InterPro" id="IPR025110">
    <property type="entry name" value="AMP-bd_C"/>
</dbReference>
<evidence type="ECO:0000256" key="3">
    <source>
        <dbReference type="SAM" id="MobiDB-lite"/>
    </source>
</evidence>
<dbReference type="Gene3D" id="3.40.50.1820">
    <property type="entry name" value="alpha/beta hydrolase"/>
    <property type="match status" value="1"/>
</dbReference>
<dbReference type="InterPro" id="IPR020806">
    <property type="entry name" value="PKS_PP-bd"/>
</dbReference>
<evidence type="ECO:0000259" key="4">
    <source>
        <dbReference type="PROSITE" id="PS50075"/>
    </source>
</evidence>
<evidence type="ECO:0000313" key="6">
    <source>
        <dbReference type="Proteomes" id="UP001500729"/>
    </source>
</evidence>
<dbReference type="SMART" id="SM00823">
    <property type="entry name" value="PKS_PP"/>
    <property type="match status" value="1"/>
</dbReference>
<keyword evidence="1" id="KW-0596">Phosphopantetheine</keyword>
<keyword evidence="2" id="KW-0597">Phosphoprotein</keyword>
<dbReference type="Proteomes" id="UP001500729">
    <property type="component" value="Unassembled WGS sequence"/>
</dbReference>
<feature type="domain" description="Carrier" evidence="4">
    <location>
        <begin position="165"/>
        <end position="240"/>
    </location>
</feature>
<dbReference type="Gene3D" id="3.30.300.30">
    <property type="match status" value="1"/>
</dbReference>
<proteinExistence type="predicted"/>
<dbReference type="PANTHER" id="PTHR45527:SF14">
    <property type="entry name" value="PLIPASTATIN SYNTHASE SUBUNIT B"/>
    <property type="match status" value="1"/>
</dbReference>
<dbReference type="PROSITE" id="PS50075">
    <property type="entry name" value="CARRIER"/>
    <property type="match status" value="1"/>
</dbReference>
<evidence type="ECO:0000313" key="5">
    <source>
        <dbReference type="EMBL" id="GAA0546771.1"/>
    </source>
</evidence>
<gene>
    <name evidence="5" type="ORF">GCM10009533_51980</name>
</gene>
<comment type="caution">
    <text evidence="5">The sequence shown here is derived from an EMBL/GenBank/DDBJ whole genome shotgun (WGS) entry which is preliminary data.</text>
</comment>
<dbReference type="SUPFAM" id="SSF56801">
    <property type="entry name" value="Acetyl-CoA synthetase-like"/>
    <property type="match status" value="1"/>
</dbReference>
<dbReference type="Pfam" id="PF00550">
    <property type="entry name" value="PP-binding"/>
    <property type="match status" value="1"/>
</dbReference>
<dbReference type="InterPro" id="IPR029058">
    <property type="entry name" value="AB_hydrolase_fold"/>
</dbReference>
<organism evidence="5 6">
    <name type="scientific">Saccharopolyspora erythraea</name>
    <name type="common">Streptomyces erythraeus</name>
    <dbReference type="NCBI Taxonomy" id="1836"/>
    <lineage>
        <taxon>Bacteria</taxon>
        <taxon>Bacillati</taxon>
        <taxon>Actinomycetota</taxon>
        <taxon>Actinomycetes</taxon>
        <taxon>Pseudonocardiales</taxon>
        <taxon>Pseudonocardiaceae</taxon>
        <taxon>Saccharopolyspora</taxon>
    </lineage>
</organism>
<feature type="region of interest" description="Disordered" evidence="3">
    <location>
        <begin position="291"/>
        <end position="400"/>
    </location>
</feature>
<keyword evidence="6" id="KW-1185">Reference proteome</keyword>
<name>A0ABN1DLL7_SACER</name>
<dbReference type="PANTHER" id="PTHR45527">
    <property type="entry name" value="NONRIBOSOMAL PEPTIDE SYNTHETASE"/>
    <property type="match status" value="1"/>
</dbReference>
<dbReference type="Pfam" id="PF13193">
    <property type="entry name" value="AMP-binding_C"/>
    <property type="match status" value="1"/>
</dbReference>
<reference evidence="5 6" key="1">
    <citation type="journal article" date="2019" name="Int. J. Syst. Evol. Microbiol.">
        <title>The Global Catalogue of Microorganisms (GCM) 10K type strain sequencing project: providing services to taxonomists for standard genome sequencing and annotation.</title>
        <authorList>
            <consortium name="The Broad Institute Genomics Platform"/>
            <consortium name="The Broad Institute Genome Sequencing Center for Infectious Disease"/>
            <person name="Wu L."/>
            <person name="Ma J."/>
        </authorList>
    </citation>
    <scope>NUCLEOTIDE SEQUENCE [LARGE SCALE GENOMIC DNA]</scope>
    <source>
        <strain evidence="5 6">JCM 10303</strain>
    </source>
</reference>
<dbReference type="Gene3D" id="2.30.38.10">
    <property type="entry name" value="Luciferase, Domain 3"/>
    <property type="match status" value="1"/>
</dbReference>
<evidence type="ECO:0000256" key="1">
    <source>
        <dbReference type="ARBA" id="ARBA00022450"/>
    </source>
</evidence>
<evidence type="ECO:0000256" key="2">
    <source>
        <dbReference type="ARBA" id="ARBA00022553"/>
    </source>
</evidence>